<dbReference type="STRING" id="1617426.TR69_WS6001000655"/>
<comment type="caution">
    <text evidence="1">The sequence shown here is derived from an EMBL/GenBank/DDBJ whole genome shotgun (WGS) entry which is preliminary data.</text>
</comment>
<dbReference type="Proteomes" id="UP000070457">
    <property type="component" value="Unassembled WGS sequence"/>
</dbReference>
<reference evidence="1 2" key="1">
    <citation type="submission" date="2015-02" db="EMBL/GenBank/DDBJ databases">
        <title>Improved understanding of the partial-nitritation anammox process through 23 genomes representing the majority of the microbial community.</title>
        <authorList>
            <person name="Speth D.R."/>
            <person name="In T Zandt M."/>
            <person name="Guerrero Cruz S."/>
            <person name="Jetten M.S."/>
            <person name="Dutilh B.E."/>
        </authorList>
    </citation>
    <scope>NUCLEOTIDE SEQUENCE [LARGE SCALE GENOMIC DNA]</scope>
    <source>
        <strain evidence="1">OLB20</strain>
    </source>
</reference>
<accession>A0A136LYB0</accession>
<dbReference type="AlphaFoldDB" id="A0A136LYB0"/>
<evidence type="ECO:0000313" key="2">
    <source>
        <dbReference type="Proteomes" id="UP000070457"/>
    </source>
</evidence>
<protein>
    <submittedName>
        <fullName evidence="1">Uncharacterized protein</fullName>
    </submittedName>
</protein>
<proteinExistence type="predicted"/>
<dbReference type="EMBL" id="JYNZ01000003">
    <property type="protein sequence ID" value="KXK26648.1"/>
    <property type="molecule type" value="Genomic_DNA"/>
</dbReference>
<gene>
    <name evidence="1" type="ORF">TR69_WS6001000655</name>
</gene>
<organism evidence="1 2">
    <name type="scientific">candidate division WS6 bacterium OLB20</name>
    <dbReference type="NCBI Taxonomy" id="1617426"/>
    <lineage>
        <taxon>Bacteria</taxon>
        <taxon>Candidatus Dojkabacteria</taxon>
    </lineage>
</organism>
<name>A0A136LYB0_9BACT</name>
<sequence length="71" mass="8442">MRKYGFYRHHRVCIPLNQDRNISLYYGRYRKILLSAVGNNQTEMQLSQRCTDGLRNSTWISIRECGELSET</sequence>
<evidence type="ECO:0000313" key="1">
    <source>
        <dbReference type="EMBL" id="KXK26648.1"/>
    </source>
</evidence>